<dbReference type="Pfam" id="PF23597">
    <property type="entry name" value="KIAA0319_N"/>
    <property type="match status" value="1"/>
</dbReference>
<protein>
    <submittedName>
        <fullName evidence="6">K319L-like protein</fullName>
    </submittedName>
</protein>
<keyword evidence="7" id="KW-1185">Reference proteome</keyword>
<keyword evidence="2" id="KW-1133">Transmembrane helix</keyword>
<dbReference type="InterPro" id="IPR013980">
    <property type="entry name" value="MANSC_dom"/>
</dbReference>
<dbReference type="InterPro" id="IPR029865">
    <property type="entry name" value="KIAA0319-like"/>
</dbReference>
<dbReference type="SUPFAM" id="SSF49299">
    <property type="entry name" value="PKD domain"/>
    <property type="match status" value="1"/>
</dbReference>
<accession>A0ABY7F6C0</accession>
<dbReference type="PANTHER" id="PTHR46182:SF2">
    <property type="entry name" value="FI19480P1"/>
    <property type="match status" value="1"/>
</dbReference>
<keyword evidence="2" id="KW-0812">Transmembrane</keyword>
<sequence>MYSEPKLSTGNAKYPPIYGFKSSKTYTEIGLSDLTRIALKEISVLVSRSVCSIRISLEPGSSCIVLEKPMNGASIDTRLVTSAEICSVVDPVCYAETKFCDAPSTVSEDEMRDHLHVTAVPRNLWESGYFEEDLEASDAATCIISCCDRPLCNVAWYTIRKCFTIECVSERACEPVSQEAEIYKETLFIQIRSVNVTFHTSPVECEYGVTICGSHRHCVLKLGSKSRQGTCQCENGYIENTEGMCVLESIDKGDKTDDFKIRNPGDVSNSINGHSENVPVTSVYVEQLTVSVGENKILQLPNKEVSLVAFTLPEESKEGLYTFRVQVTGTNKFGDALVNVTVIPPARKNVPPVAKVRPTDLVVKLPNSAILDGSDSTDDDKIVSYLWEVVKGPLQDKSITGDKAILSLTDLLPGNYTFKNGLPSKGECWF</sequence>
<dbReference type="Proteomes" id="UP001164746">
    <property type="component" value="Chromosome 10"/>
</dbReference>
<evidence type="ECO:0000259" key="5">
    <source>
        <dbReference type="Pfam" id="PF23597"/>
    </source>
</evidence>
<evidence type="ECO:0000313" key="6">
    <source>
        <dbReference type="EMBL" id="WAR17733.1"/>
    </source>
</evidence>
<reference evidence="6" key="1">
    <citation type="submission" date="2022-11" db="EMBL/GenBank/DDBJ databases">
        <title>Centuries of genome instability and evolution in soft-shell clam transmissible cancer (bioRxiv).</title>
        <authorList>
            <person name="Hart S.F.M."/>
            <person name="Yonemitsu M.A."/>
            <person name="Giersch R.M."/>
            <person name="Beal B.F."/>
            <person name="Arriagada G."/>
            <person name="Davis B.W."/>
            <person name="Ostrander E.A."/>
            <person name="Goff S.P."/>
            <person name="Metzger M.J."/>
        </authorList>
    </citation>
    <scope>NUCLEOTIDE SEQUENCE</scope>
    <source>
        <strain evidence="6">MELC-2E11</strain>
        <tissue evidence="6">Siphon/mantle</tissue>
    </source>
</reference>
<dbReference type="PANTHER" id="PTHR46182">
    <property type="entry name" value="FI19480P1"/>
    <property type="match status" value="1"/>
</dbReference>
<organism evidence="6 7">
    <name type="scientific">Mya arenaria</name>
    <name type="common">Soft-shell clam</name>
    <dbReference type="NCBI Taxonomy" id="6604"/>
    <lineage>
        <taxon>Eukaryota</taxon>
        <taxon>Metazoa</taxon>
        <taxon>Spiralia</taxon>
        <taxon>Lophotrochozoa</taxon>
        <taxon>Mollusca</taxon>
        <taxon>Bivalvia</taxon>
        <taxon>Autobranchia</taxon>
        <taxon>Heteroconchia</taxon>
        <taxon>Euheterodonta</taxon>
        <taxon>Imparidentia</taxon>
        <taxon>Neoheterodontei</taxon>
        <taxon>Myida</taxon>
        <taxon>Myoidea</taxon>
        <taxon>Myidae</taxon>
        <taxon>Mya</taxon>
    </lineage>
</organism>
<dbReference type="Pfam" id="PF22352">
    <property type="entry name" value="K319L-like_PKD"/>
    <property type="match status" value="1"/>
</dbReference>
<evidence type="ECO:0000256" key="4">
    <source>
        <dbReference type="ARBA" id="ARBA00023180"/>
    </source>
</evidence>
<evidence type="ECO:0000256" key="1">
    <source>
        <dbReference type="ARBA" id="ARBA00004370"/>
    </source>
</evidence>
<proteinExistence type="predicted"/>
<dbReference type="InterPro" id="IPR013783">
    <property type="entry name" value="Ig-like_fold"/>
</dbReference>
<dbReference type="Gene3D" id="2.60.40.10">
    <property type="entry name" value="Immunoglobulins"/>
    <property type="match status" value="1"/>
</dbReference>
<dbReference type="EMBL" id="CP111021">
    <property type="protein sequence ID" value="WAR17733.1"/>
    <property type="molecule type" value="Genomic_DNA"/>
</dbReference>
<evidence type="ECO:0000256" key="2">
    <source>
        <dbReference type="ARBA" id="ARBA00022989"/>
    </source>
</evidence>
<evidence type="ECO:0000313" key="7">
    <source>
        <dbReference type="Proteomes" id="UP001164746"/>
    </source>
</evidence>
<name>A0ABY7F6C0_MYAAR</name>
<evidence type="ECO:0000256" key="3">
    <source>
        <dbReference type="ARBA" id="ARBA00023136"/>
    </source>
</evidence>
<feature type="domain" description="MANSC" evidence="5">
    <location>
        <begin position="138"/>
        <end position="178"/>
    </location>
</feature>
<keyword evidence="3" id="KW-0472">Membrane</keyword>
<keyword evidence="4" id="KW-0325">Glycoprotein</keyword>
<comment type="subcellular location">
    <subcellularLocation>
        <location evidence="1">Membrane</location>
    </subcellularLocation>
</comment>
<dbReference type="InterPro" id="IPR035986">
    <property type="entry name" value="PKD_dom_sf"/>
</dbReference>
<gene>
    <name evidence="6" type="ORF">MAR_032327</name>
</gene>